<name>A0A9P7JL50_9AGAM</name>
<dbReference type="Pfam" id="PF17667">
    <property type="entry name" value="Pkinase_fungal"/>
    <property type="match status" value="1"/>
</dbReference>
<feature type="non-terminal residue" evidence="2">
    <location>
        <position position="409"/>
    </location>
</feature>
<protein>
    <recommendedName>
        <fullName evidence="1">Fungal-type protein kinase domain-containing protein</fullName>
    </recommendedName>
</protein>
<comment type="caution">
    <text evidence="2">The sequence shown here is derived from an EMBL/GenBank/DDBJ whole genome shotgun (WGS) entry which is preliminary data.</text>
</comment>
<evidence type="ECO:0000313" key="3">
    <source>
        <dbReference type="Proteomes" id="UP000823399"/>
    </source>
</evidence>
<organism evidence="2 3">
    <name type="scientific">Suillus discolor</name>
    <dbReference type="NCBI Taxonomy" id="1912936"/>
    <lineage>
        <taxon>Eukaryota</taxon>
        <taxon>Fungi</taxon>
        <taxon>Dikarya</taxon>
        <taxon>Basidiomycota</taxon>
        <taxon>Agaricomycotina</taxon>
        <taxon>Agaricomycetes</taxon>
        <taxon>Agaricomycetidae</taxon>
        <taxon>Boletales</taxon>
        <taxon>Suillineae</taxon>
        <taxon>Suillaceae</taxon>
        <taxon>Suillus</taxon>
    </lineage>
</organism>
<dbReference type="GeneID" id="64696883"/>
<keyword evidence="3" id="KW-1185">Reference proteome</keyword>
<accession>A0A9P7JL50</accession>
<sequence length="409" mass="45152">MDASRVPGPVRVAGDNSAAATSALSSGNFNFREKDLTLRCLPTNGLCIVKMQGLSGLSCQNIQQHATHATMDDILRKGIAVPDDNQRYSIDATSVVWGNKAWVSNAGLHIPEQMNILLAVLQALGILDIQLQMQTMVTQWNVPQQDAQDDRQVIATIVHAIGEILDSRVTPHTIKIPSRPLPNLVPGPDFNASAPPPFHESDVAYLYWTISVVVWAYLRSGFVMSHFPSSYVSDLPEPRRVISLAHNYVARRREVKYASTSKLRVAALQYVIDQSWFMMMSSYSHHFCLGFTQCGPLLTLCLTDRGGNCTTKDVNASKAEDILIFIQAVAHFTLAPDDELGDDQFFPTFSGSFEMTFPSIIKGSPIKYLNKLIIESRLFHSFSFTGKGTQVLLAKPAILSAGQYPQHVV</sequence>
<dbReference type="Proteomes" id="UP000823399">
    <property type="component" value="Unassembled WGS sequence"/>
</dbReference>
<proteinExistence type="predicted"/>
<feature type="domain" description="Fungal-type protein kinase" evidence="1">
    <location>
        <begin position="253"/>
        <end position="395"/>
    </location>
</feature>
<gene>
    <name evidence="2" type="ORF">F5147DRAFT_659778</name>
</gene>
<reference evidence="2" key="1">
    <citation type="journal article" date="2020" name="New Phytol.">
        <title>Comparative genomics reveals dynamic genome evolution in host specialist ectomycorrhizal fungi.</title>
        <authorList>
            <person name="Lofgren L.A."/>
            <person name="Nguyen N.H."/>
            <person name="Vilgalys R."/>
            <person name="Ruytinx J."/>
            <person name="Liao H.L."/>
            <person name="Branco S."/>
            <person name="Kuo A."/>
            <person name="LaButti K."/>
            <person name="Lipzen A."/>
            <person name="Andreopoulos W."/>
            <person name="Pangilinan J."/>
            <person name="Riley R."/>
            <person name="Hundley H."/>
            <person name="Na H."/>
            <person name="Barry K."/>
            <person name="Grigoriev I.V."/>
            <person name="Stajich J.E."/>
            <person name="Kennedy P.G."/>
        </authorList>
    </citation>
    <scope>NUCLEOTIDE SEQUENCE</scope>
    <source>
        <strain evidence="2">FC423</strain>
    </source>
</reference>
<dbReference type="InterPro" id="IPR040976">
    <property type="entry name" value="Pkinase_fungal"/>
</dbReference>
<evidence type="ECO:0000259" key="1">
    <source>
        <dbReference type="Pfam" id="PF17667"/>
    </source>
</evidence>
<dbReference type="RefSeq" id="XP_041284545.1">
    <property type="nucleotide sequence ID" value="XM_041434624.1"/>
</dbReference>
<evidence type="ECO:0000313" key="2">
    <source>
        <dbReference type="EMBL" id="KAG2084654.1"/>
    </source>
</evidence>
<dbReference type="AlphaFoldDB" id="A0A9P7JL50"/>
<dbReference type="OrthoDB" id="2677710at2759"/>
<dbReference type="EMBL" id="JABBWM010000209">
    <property type="protein sequence ID" value="KAG2084654.1"/>
    <property type="molecule type" value="Genomic_DNA"/>
</dbReference>